<gene>
    <name evidence="12" type="ORF">P171DRAFT_512462</name>
</gene>
<dbReference type="PANTHER" id="PTHR24221">
    <property type="entry name" value="ATP-BINDING CASSETTE SUB-FAMILY B"/>
    <property type="match status" value="1"/>
</dbReference>
<dbReference type="SMART" id="SM00382">
    <property type="entry name" value="AAA"/>
    <property type="match status" value="1"/>
</dbReference>
<feature type="domain" description="ABC transmembrane type-1" evidence="11">
    <location>
        <begin position="149"/>
        <end position="430"/>
    </location>
</feature>
<dbReference type="InterPro" id="IPR011527">
    <property type="entry name" value="ABC1_TM_dom"/>
</dbReference>
<comment type="similarity">
    <text evidence="8">Belongs to the ABC transporter superfamily. ABCB family. Heavy Metal importer (TC 3.A.1.210) subfamily.</text>
</comment>
<comment type="caution">
    <text evidence="12">The sequence shown here is derived from an EMBL/GenBank/DDBJ whole genome shotgun (WGS) entry which is preliminary data.</text>
</comment>
<feature type="transmembrane region" description="Helical" evidence="9">
    <location>
        <begin position="46"/>
        <end position="62"/>
    </location>
</feature>
<feature type="transmembrane region" description="Helical" evidence="9">
    <location>
        <begin position="7"/>
        <end position="26"/>
    </location>
</feature>
<dbReference type="Proteomes" id="UP000799764">
    <property type="component" value="Unassembled WGS sequence"/>
</dbReference>
<evidence type="ECO:0000259" key="11">
    <source>
        <dbReference type="PROSITE" id="PS50929"/>
    </source>
</evidence>
<proteinExistence type="inferred from homology"/>
<dbReference type="EMBL" id="MU001498">
    <property type="protein sequence ID" value="KAF2446659.1"/>
    <property type="molecule type" value="Genomic_DNA"/>
</dbReference>
<sequence length="710" mass="79903">MSAFLLCVYPIGLYAVCYIAVAFYFAAGLLPDPHGPFFPMQVHCNSWVYSLILEIMIILFPTQASERDIAHFVLGIVRAVLLICMFGIYVSANYSSLYGMIDEEEVESLISNVSSTAKSGWYNYVVGFRVLFPYLWPSDSRKQQLILMVSLFLMLAQRAVNILVPYQIEILIASLGIGNTSFKEIGLYILYRGLQGQQGIVGSLRAIIWIPVGQSLFRRLTCAAFDHVLGLSLDFHLSKRLGEVMSALGKGSALNTFLDSFAFQLFPMVFDLAVAALYFSMRFDAFYSLILIGIMWSYIYTTIYMAQWRAKARRGMAVKDREMDAQKVDTMMSYETVHHNSAAVVESARFGEHVQDYQKAEFSVLWSLNALNIVQNLILTLGLSLFILLAALEIEIGIHKIPMLVSVLAYFTQLQAPLQFFGSFYNQVQNNLVDSERMLDLFNLKPTIVDSPNAKSLTDCVGRISFRNVSFAFDHRQLAVSNLSFTVEPGTSTAIVGESGSGKSTCLKLLFRFYDVNQGSIQVDGRDIRDLQIRSYRKHLAVVPQETILFNASIMYNLQYARLDATREEIYQVCRAASIHDRIMSFPEEYETKVGERGMRLSGGEKQRIAIARAILKNPKIVLMDEATASLDSHTEKQIQESLEVVTKAKTTIVIAHRLSTVINCDQIIVLHEGRIVEQGTHEALLGNQGRYASMWEKQTETLAQNDSDL</sequence>
<dbReference type="SUPFAM" id="SSF52540">
    <property type="entry name" value="P-loop containing nucleoside triphosphate hydrolases"/>
    <property type="match status" value="1"/>
</dbReference>
<protein>
    <submittedName>
        <fullName evidence="12">ABC heavy metal transporter</fullName>
    </submittedName>
</protein>
<dbReference type="PROSITE" id="PS50929">
    <property type="entry name" value="ABC_TM1F"/>
    <property type="match status" value="1"/>
</dbReference>
<accession>A0A9P4UCF3</accession>
<evidence type="ECO:0000256" key="7">
    <source>
        <dbReference type="ARBA" id="ARBA00023136"/>
    </source>
</evidence>
<dbReference type="InterPro" id="IPR003439">
    <property type="entry name" value="ABC_transporter-like_ATP-bd"/>
</dbReference>
<evidence type="ECO:0000256" key="3">
    <source>
        <dbReference type="ARBA" id="ARBA00022692"/>
    </source>
</evidence>
<dbReference type="Gene3D" id="1.20.1560.10">
    <property type="entry name" value="ABC transporter type 1, transmembrane domain"/>
    <property type="match status" value="1"/>
</dbReference>
<dbReference type="PROSITE" id="PS00211">
    <property type="entry name" value="ABC_TRANSPORTER_1"/>
    <property type="match status" value="1"/>
</dbReference>
<evidence type="ECO:0000313" key="13">
    <source>
        <dbReference type="Proteomes" id="UP000799764"/>
    </source>
</evidence>
<dbReference type="GO" id="GO:0005774">
    <property type="term" value="C:vacuolar membrane"/>
    <property type="evidence" value="ECO:0007669"/>
    <property type="project" value="TreeGrafter"/>
</dbReference>
<dbReference type="GO" id="GO:0140359">
    <property type="term" value="F:ABC-type transporter activity"/>
    <property type="evidence" value="ECO:0007669"/>
    <property type="project" value="InterPro"/>
</dbReference>
<evidence type="ECO:0000256" key="1">
    <source>
        <dbReference type="ARBA" id="ARBA00004141"/>
    </source>
</evidence>
<dbReference type="GO" id="GO:0005524">
    <property type="term" value="F:ATP binding"/>
    <property type="evidence" value="ECO:0007669"/>
    <property type="project" value="UniProtKB-KW"/>
</dbReference>
<evidence type="ECO:0000256" key="5">
    <source>
        <dbReference type="ARBA" id="ARBA00022840"/>
    </source>
</evidence>
<dbReference type="Pfam" id="PF00005">
    <property type="entry name" value="ABC_tran"/>
    <property type="match status" value="1"/>
</dbReference>
<dbReference type="InterPro" id="IPR003593">
    <property type="entry name" value="AAA+_ATPase"/>
</dbReference>
<dbReference type="InterPro" id="IPR036640">
    <property type="entry name" value="ABC1_TM_sf"/>
</dbReference>
<keyword evidence="5" id="KW-0067">ATP-binding</keyword>
<evidence type="ECO:0000256" key="6">
    <source>
        <dbReference type="ARBA" id="ARBA00022989"/>
    </source>
</evidence>
<keyword evidence="6 9" id="KW-1133">Transmembrane helix</keyword>
<dbReference type="InterPro" id="IPR017871">
    <property type="entry name" value="ABC_transporter-like_CS"/>
</dbReference>
<reference evidence="12" key="1">
    <citation type="journal article" date="2020" name="Stud. Mycol.">
        <title>101 Dothideomycetes genomes: a test case for predicting lifestyles and emergence of pathogens.</title>
        <authorList>
            <person name="Haridas S."/>
            <person name="Albert R."/>
            <person name="Binder M."/>
            <person name="Bloem J."/>
            <person name="Labutti K."/>
            <person name="Salamov A."/>
            <person name="Andreopoulos B."/>
            <person name="Baker S."/>
            <person name="Barry K."/>
            <person name="Bills G."/>
            <person name="Bluhm B."/>
            <person name="Cannon C."/>
            <person name="Castanera R."/>
            <person name="Culley D."/>
            <person name="Daum C."/>
            <person name="Ezra D."/>
            <person name="Gonzalez J."/>
            <person name="Henrissat B."/>
            <person name="Kuo A."/>
            <person name="Liang C."/>
            <person name="Lipzen A."/>
            <person name="Lutzoni F."/>
            <person name="Magnuson J."/>
            <person name="Mondo S."/>
            <person name="Nolan M."/>
            <person name="Ohm R."/>
            <person name="Pangilinan J."/>
            <person name="Park H.-J."/>
            <person name="Ramirez L."/>
            <person name="Alfaro M."/>
            <person name="Sun H."/>
            <person name="Tritt A."/>
            <person name="Yoshinaga Y."/>
            <person name="Zwiers L.-H."/>
            <person name="Turgeon B."/>
            <person name="Goodwin S."/>
            <person name="Spatafora J."/>
            <person name="Crous P."/>
            <person name="Grigoriev I."/>
        </authorList>
    </citation>
    <scope>NUCLEOTIDE SEQUENCE</scope>
    <source>
        <strain evidence="12">CBS 690.94</strain>
    </source>
</reference>
<feature type="transmembrane region" description="Helical" evidence="9">
    <location>
        <begin position="69"/>
        <end position="90"/>
    </location>
</feature>
<evidence type="ECO:0000256" key="9">
    <source>
        <dbReference type="SAM" id="Phobius"/>
    </source>
</evidence>
<name>A0A9P4UCF3_9PLEO</name>
<evidence type="ECO:0000256" key="8">
    <source>
        <dbReference type="ARBA" id="ARBA00024363"/>
    </source>
</evidence>
<dbReference type="InterPro" id="IPR039421">
    <property type="entry name" value="Type_1_exporter"/>
</dbReference>
<dbReference type="SUPFAM" id="SSF90123">
    <property type="entry name" value="ABC transporter transmembrane region"/>
    <property type="match status" value="1"/>
</dbReference>
<dbReference type="FunFam" id="3.40.50.300:FF:000186">
    <property type="entry name" value="ATP-binding cassette sub-family B member 7, mitochondrial"/>
    <property type="match status" value="1"/>
</dbReference>
<keyword evidence="2" id="KW-0813">Transport</keyword>
<organism evidence="12 13">
    <name type="scientific">Karstenula rhodostoma CBS 690.94</name>
    <dbReference type="NCBI Taxonomy" id="1392251"/>
    <lineage>
        <taxon>Eukaryota</taxon>
        <taxon>Fungi</taxon>
        <taxon>Dikarya</taxon>
        <taxon>Ascomycota</taxon>
        <taxon>Pezizomycotina</taxon>
        <taxon>Dothideomycetes</taxon>
        <taxon>Pleosporomycetidae</taxon>
        <taxon>Pleosporales</taxon>
        <taxon>Massarineae</taxon>
        <taxon>Didymosphaeriaceae</taxon>
        <taxon>Karstenula</taxon>
    </lineage>
</organism>
<dbReference type="OrthoDB" id="6500128at2759"/>
<keyword evidence="3 9" id="KW-0812">Transmembrane</keyword>
<dbReference type="AlphaFoldDB" id="A0A9P4UCF3"/>
<dbReference type="GO" id="GO:0000041">
    <property type="term" value="P:transition metal ion transport"/>
    <property type="evidence" value="ECO:0007669"/>
    <property type="project" value="UniProtKB-ARBA"/>
</dbReference>
<evidence type="ECO:0000313" key="12">
    <source>
        <dbReference type="EMBL" id="KAF2446659.1"/>
    </source>
</evidence>
<dbReference type="GO" id="GO:0016887">
    <property type="term" value="F:ATP hydrolysis activity"/>
    <property type="evidence" value="ECO:0007669"/>
    <property type="project" value="InterPro"/>
</dbReference>
<feature type="transmembrane region" description="Helical" evidence="9">
    <location>
        <begin position="261"/>
        <end position="279"/>
    </location>
</feature>
<evidence type="ECO:0000259" key="10">
    <source>
        <dbReference type="PROSITE" id="PS50893"/>
    </source>
</evidence>
<keyword evidence="4" id="KW-0547">Nucleotide-binding</keyword>
<dbReference type="PROSITE" id="PS50893">
    <property type="entry name" value="ABC_TRANSPORTER_2"/>
    <property type="match status" value="1"/>
</dbReference>
<dbReference type="Pfam" id="PF00664">
    <property type="entry name" value="ABC_membrane"/>
    <property type="match status" value="1"/>
</dbReference>
<dbReference type="PANTHER" id="PTHR24221:SF651">
    <property type="entry name" value="HEAVY METAL TOLERANCE PROTEIN"/>
    <property type="match status" value="1"/>
</dbReference>
<feature type="transmembrane region" description="Helical" evidence="9">
    <location>
        <begin position="285"/>
        <end position="306"/>
    </location>
</feature>
<keyword evidence="13" id="KW-1185">Reference proteome</keyword>
<dbReference type="Gene3D" id="3.40.50.300">
    <property type="entry name" value="P-loop containing nucleotide triphosphate hydrolases"/>
    <property type="match status" value="1"/>
</dbReference>
<dbReference type="CDD" id="cd18583">
    <property type="entry name" value="ABC_6TM_HMT1"/>
    <property type="match status" value="1"/>
</dbReference>
<dbReference type="InterPro" id="IPR027417">
    <property type="entry name" value="P-loop_NTPase"/>
</dbReference>
<evidence type="ECO:0000256" key="2">
    <source>
        <dbReference type="ARBA" id="ARBA00022448"/>
    </source>
</evidence>
<feature type="domain" description="ABC transporter" evidence="10">
    <location>
        <begin position="464"/>
        <end position="698"/>
    </location>
</feature>
<comment type="subcellular location">
    <subcellularLocation>
        <location evidence="1">Membrane</location>
        <topology evidence="1">Multi-pass membrane protein</topology>
    </subcellularLocation>
</comment>
<keyword evidence="7 9" id="KW-0472">Membrane</keyword>
<evidence type="ECO:0000256" key="4">
    <source>
        <dbReference type="ARBA" id="ARBA00022741"/>
    </source>
</evidence>